<reference evidence="2" key="1">
    <citation type="journal article" date="2004" name="Environ. Microbiol.">
        <title>The genome of Desulfotalea psychrophila, a sulfate-reducing bacterium from permanently cold Arctic sediments.</title>
        <authorList>
            <person name="Rabus R."/>
            <person name="Ruepp A."/>
            <person name="Frickey T."/>
            <person name="Rattei T."/>
            <person name="Fartmann B."/>
            <person name="Stark M."/>
            <person name="Bauer M."/>
            <person name="Zibat A."/>
            <person name="Lombardot T."/>
            <person name="Becker I."/>
            <person name="Amann J."/>
            <person name="Gellner K."/>
            <person name="Teeling H."/>
            <person name="Leuschner W.D."/>
            <person name="Gloeckner F.-O."/>
            <person name="Lupas A.N."/>
            <person name="Amann R."/>
            <person name="Klenk H.-P."/>
        </authorList>
    </citation>
    <scope>NUCLEOTIDE SEQUENCE [LARGE SCALE GENOMIC DNA]</scope>
    <source>
        <strain evidence="2">DSM 12343 / LSv54</strain>
    </source>
</reference>
<dbReference type="HOGENOM" id="CLU_2329214_0_0_7"/>
<dbReference type="KEGG" id="dps:DP2098"/>
<dbReference type="AlphaFoldDB" id="Q6ALE8"/>
<gene>
    <name evidence="1" type="ordered locus">DP2098</name>
</gene>
<evidence type="ECO:0000313" key="2">
    <source>
        <dbReference type="Proteomes" id="UP000000602"/>
    </source>
</evidence>
<proteinExistence type="predicted"/>
<dbReference type="EMBL" id="CR522870">
    <property type="protein sequence ID" value="CAG36827.1"/>
    <property type="molecule type" value="Genomic_DNA"/>
</dbReference>
<sequence length="98" mass="11394">MMFSYNIDYWKSYGRQQQKDQGFEQERCLFERLFANMEWSREKLISFSHDLCNKALDAVKSARDIERTGESTRCSWPRAKCFSALANTIYGSSGGNVT</sequence>
<keyword evidence="2" id="KW-1185">Reference proteome</keyword>
<dbReference type="Proteomes" id="UP000000602">
    <property type="component" value="Chromosome"/>
</dbReference>
<evidence type="ECO:0000313" key="1">
    <source>
        <dbReference type="EMBL" id="CAG36827.1"/>
    </source>
</evidence>
<name>Q6ALE8_DESPS</name>
<protein>
    <submittedName>
        <fullName evidence="1">Uncharacterized protein</fullName>
    </submittedName>
</protein>
<accession>Q6ALE8</accession>
<organism evidence="1 2">
    <name type="scientific">Desulfotalea psychrophila (strain LSv54 / DSM 12343)</name>
    <dbReference type="NCBI Taxonomy" id="177439"/>
    <lineage>
        <taxon>Bacteria</taxon>
        <taxon>Pseudomonadati</taxon>
        <taxon>Thermodesulfobacteriota</taxon>
        <taxon>Desulfobulbia</taxon>
        <taxon>Desulfobulbales</taxon>
        <taxon>Desulfocapsaceae</taxon>
        <taxon>Desulfotalea</taxon>
    </lineage>
</organism>